<feature type="signal peptide" evidence="6">
    <location>
        <begin position="1"/>
        <end position="20"/>
    </location>
</feature>
<evidence type="ECO:0000256" key="3">
    <source>
        <dbReference type="ARBA" id="ARBA00022729"/>
    </source>
</evidence>
<protein>
    <submittedName>
        <fullName evidence="8">Uncharacterized protein</fullName>
    </submittedName>
</protein>
<accession>A0A915EET0</accession>
<dbReference type="PANTHER" id="PTHR11010:SF104">
    <property type="entry name" value="SERINE PROTEASE PCP-1-RELATED"/>
    <property type="match status" value="1"/>
</dbReference>
<dbReference type="Gene3D" id="3.40.50.1820">
    <property type="entry name" value="alpha/beta hydrolase"/>
    <property type="match status" value="1"/>
</dbReference>
<sequence>MNSYFVLISWLCFLVSIGSSLIVQKTPRLVDPASYSSVKNSFYLHTSQKDESSSEYNQAGIKYSTDYYDKMPVDHFVADSTNTFSLKYLYNMDSYKPGGPLFFYTGNEGAIELFAEVTGIMFDLAPVFNAAIVFGEHRYYGRRSSMPMGEGSLKDVAGLRYLNTQQALADYATLIPYVKTKFNISSDTPVIAFGGSYGGMLAAWFRMKYPNIVTGAWASSAPMIQFRHGGVPFDAASALIQKTFADSGCKIEAILKGYAALTNLSKTNINKLNEIFNIEAKSVLQDASDVDYLLDYIQEAFFYLAMTTIHILLTSLCPYLPGQLRNGALDPVLFIFSVKAVRYQIVSILKCWTGLSPTKSCSDGAALQTPLPAFTKVNSQFSNCNSTFKDILGASATAIHRKIPPIVANIQVFF</sequence>
<keyword evidence="4" id="KW-0378">Hydrolase</keyword>
<organism evidence="7 8">
    <name type="scientific">Ditylenchus dipsaci</name>
    <dbReference type="NCBI Taxonomy" id="166011"/>
    <lineage>
        <taxon>Eukaryota</taxon>
        <taxon>Metazoa</taxon>
        <taxon>Ecdysozoa</taxon>
        <taxon>Nematoda</taxon>
        <taxon>Chromadorea</taxon>
        <taxon>Rhabditida</taxon>
        <taxon>Tylenchina</taxon>
        <taxon>Tylenchomorpha</taxon>
        <taxon>Sphaerularioidea</taxon>
        <taxon>Anguinidae</taxon>
        <taxon>Anguininae</taxon>
        <taxon>Ditylenchus</taxon>
    </lineage>
</organism>
<keyword evidence="7" id="KW-1185">Reference proteome</keyword>
<dbReference type="Gene3D" id="1.20.120.980">
    <property type="entry name" value="Serine carboxypeptidase S28, SKS domain"/>
    <property type="match status" value="1"/>
</dbReference>
<dbReference type="Pfam" id="PF05577">
    <property type="entry name" value="Peptidase_S28"/>
    <property type="match status" value="1"/>
</dbReference>
<reference evidence="8" key="1">
    <citation type="submission" date="2022-11" db="UniProtKB">
        <authorList>
            <consortium name="WormBaseParasite"/>
        </authorList>
    </citation>
    <scope>IDENTIFICATION</scope>
</reference>
<comment type="similarity">
    <text evidence="1">Belongs to the peptidase S28 family.</text>
</comment>
<dbReference type="SUPFAM" id="SSF53474">
    <property type="entry name" value="alpha/beta-Hydrolases"/>
    <property type="match status" value="1"/>
</dbReference>
<dbReference type="WBParaSite" id="jg4555">
    <property type="protein sequence ID" value="jg4555"/>
    <property type="gene ID" value="jg4555"/>
</dbReference>
<feature type="chain" id="PRO_5037885405" evidence="6">
    <location>
        <begin position="21"/>
        <end position="414"/>
    </location>
</feature>
<dbReference type="GO" id="GO:0008239">
    <property type="term" value="F:dipeptidyl-peptidase activity"/>
    <property type="evidence" value="ECO:0007669"/>
    <property type="project" value="TreeGrafter"/>
</dbReference>
<evidence type="ECO:0000256" key="4">
    <source>
        <dbReference type="ARBA" id="ARBA00022801"/>
    </source>
</evidence>
<evidence type="ECO:0000313" key="7">
    <source>
        <dbReference type="Proteomes" id="UP000887574"/>
    </source>
</evidence>
<keyword evidence="5" id="KW-0325">Glycoprotein</keyword>
<dbReference type="GO" id="GO:0070008">
    <property type="term" value="F:serine-type exopeptidase activity"/>
    <property type="evidence" value="ECO:0007669"/>
    <property type="project" value="InterPro"/>
</dbReference>
<evidence type="ECO:0000313" key="8">
    <source>
        <dbReference type="WBParaSite" id="jg4555"/>
    </source>
</evidence>
<keyword evidence="2" id="KW-0645">Protease</keyword>
<proteinExistence type="inferred from homology"/>
<evidence type="ECO:0000256" key="1">
    <source>
        <dbReference type="ARBA" id="ARBA00011079"/>
    </source>
</evidence>
<dbReference type="PANTHER" id="PTHR11010">
    <property type="entry name" value="PROTEASE S28 PRO-X CARBOXYPEPTIDASE-RELATED"/>
    <property type="match status" value="1"/>
</dbReference>
<evidence type="ECO:0000256" key="5">
    <source>
        <dbReference type="ARBA" id="ARBA00023180"/>
    </source>
</evidence>
<dbReference type="AlphaFoldDB" id="A0A915EET0"/>
<dbReference type="InterPro" id="IPR042269">
    <property type="entry name" value="Ser_carbopepase_S28_SKS"/>
</dbReference>
<dbReference type="InterPro" id="IPR008758">
    <property type="entry name" value="Peptidase_S28"/>
</dbReference>
<dbReference type="Proteomes" id="UP000887574">
    <property type="component" value="Unplaced"/>
</dbReference>
<dbReference type="InterPro" id="IPR029058">
    <property type="entry name" value="AB_hydrolase_fold"/>
</dbReference>
<evidence type="ECO:0000256" key="6">
    <source>
        <dbReference type="SAM" id="SignalP"/>
    </source>
</evidence>
<dbReference type="GO" id="GO:0006508">
    <property type="term" value="P:proteolysis"/>
    <property type="evidence" value="ECO:0007669"/>
    <property type="project" value="UniProtKB-KW"/>
</dbReference>
<name>A0A915EET0_9BILA</name>
<keyword evidence="3 6" id="KW-0732">Signal</keyword>
<evidence type="ECO:0000256" key="2">
    <source>
        <dbReference type="ARBA" id="ARBA00022670"/>
    </source>
</evidence>